<dbReference type="EMBL" id="CAAKNF010000192">
    <property type="protein sequence ID" value="VIO92723.1"/>
    <property type="molecule type" value="Genomic_DNA"/>
</dbReference>
<evidence type="ECO:0000256" key="18">
    <source>
        <dbReference type="ARBA" id="ARBA00034104"/>
    </source>
</evidence>
<dbReference type="OrthoDB" id="203862at2759"/>
<dbReference type="NCBIfam" id="TIGR00860">
    <property type="entry name" value="LIC"/>
    <property type="match status" value="1"/>
</dbReference>
<evidence type="ECO:0000256" key="3">
    <source>
        <dbReference type="ARBA" id="ARBA00022475"/>
    </source>
</evidence>
<keyword evidence="13" id="KW-0325">Glycoprotein</keyword>
<dbReference type="GO" id="GO:0034707">
    <property type="term" value="C:chloride channel complex"/>
    <property type="evidence" value="ECO:0007669"/>
    <property type="project" value="UniProtKB-KW"/>
</dbReference>
<dbReference type="SUPFAM" id="SSF90112">
    <property type="entry name" value="Neurotransmitter-gated ion-channel transmembrane pore"/>
    <property type="match status" value="2"/>
</dbReference>
<dbReference type="InterPro" id="IPR006028">
    <property type="entry name" value="GABAA/Glycine_rcpt"/>
</dbReference>
<keyword evidence="11" id="KW-0675">Receptor</keyword>
<evidence type="ECO:0000313" key="25">
    <source>
        <dbReference type="WBParaSite" id="Bm5890a.1"/>
    </source>
</evidence>
<evidence type="ECO:0000256" key="16">
    <source>
        <dbReference type="ARBA" id="ARBA00023286"/>
    </source>
</evidence>
<evidence type="ECO:0000256" key="1">
    <source>
        <dbReference type="ARBA" id="ARBA00010180"/>
    </source>
</evidence>
<dbReference type="GeneID" id="6096123"/>
<dbReference type="PANTHER" id="PTHR18945">
    <property type="entry name" value="NEUROTRANSMITTER GATED ION CHANNEL"/>
    <property type="match status" value="1"/>
</dbReference>
<keyword evidence="10" id="KW-1015">Disulfide bond</keyword>
<dbReference type="SUPFAM" id="SSF63712">
    <property type="entry name" value="Nicotinic receptor ligand binding domain-like"/>
    <property type="match status" value="1"/>
</dbReference>
<dbReference type="GO" id="GO:0004888">
    <property type="term" value="F:transmembrane signaling receptor activity"/>
    <property type="evidence" value="ECO:0007669"/>
    <property type="project" value="InterPro"/>
</dbReference>
<dbReference type="InterPro" id="IPR006029">
    <property type="entry name" value="Neurotrans-gated_channel_TM"/>
</dbReference>
<dbReference type="InterPro" id="IPR036734">
    <property type="entry name" value="Neur_chan_lig-bd_sf"/>
</dbReference>
<feature type="transmembrane region" description="Helical" evidence="20">
    <location>
        <begin position="473"/>
        <end position="493"/>
    </location>
</feature>
<evidence type="ECO:0000256" key="13">
    <source>
        <dbReference type="ARBA" id="ARBA00023180"/>
    </source>
</evidence>
<reference evidence="25" key="3">
    <citation type="submission" date="2022-04" db="UniProtKB">
        <authorList>
            <consortium name="WormBaseParasite"/>
        </authorList>
    </citation>
    <scope>IDENTIFICATION</scope>
</reference>
<keyword evidence="5" id="KW-0732">Signal</keyword>
<dbReference type="CDD" id="cd19049">
    <property type="entry name" value="LGIC_TM_anion"/>
    <property type="match status" value="2"/>
</dbReference>
<feature type="transmembrane region" description="Helical" evidence="20">
    <location>
        <begin position="288"/>
        <end position="309"/>
    </location>
</feature>
<keyword evidence="14" id="KW-0868">Chloride</keyword>
<keyword evidence="24" id="KW-1185">Reference proteome</keyword>
<gene>
    <name evidence="23" type="primary">Bma-unc-49</name>
    <name evidence="23" type="ORF">BM_BM5890</name>
</gene>
<evidence type="ECO:0000256" key="9">
    <source>
        <dbReference type="ARBA" id="ARBA00023136"/>
    </source>
</evidence>
<reference evidence="24" key="1">
    <citation type="journal article" date="2007" name="Science">
        <title>Draft genome of the filarial nematode parasite Brugia malayi.</title>
        <authorList>
            <person name="Ghedin E."/>
            <person name="Wang S."/>
            <person name="Spiro D."/>
            <person name="Caler E."/>
            <person name="Zhao Q."/>
            <person name="Crabtree J."/>
            <person name="Allen J.E."/>
            <person name="Delcher A.L."/>
            <person name="Guiliano D.B."/>
            <person name="Miranda-Saavedra D."/>
            <person name="Angiuoli S.V."/>
            <person name="Creasy T."/>
            <person name="Amedeo P."/>
            <person name="Haas B."/>
            <person name="El-Sayed N.M."/>
            <person name="Wortman J.R."/>
            <person name="Feldblyum T."/>
            <person name="Tallon L."/>
            <person name="Schatz M."/>
            <person name="Shumway M."/>
            <person name="Koo H."/>
            <person name="Salzberg S.L."/>
            <person name="Schobel S."/>
            <person name="Pertea M."/>
            <person name="Pop M."/>
            <person name="White O."/>
            <person name="Barton G.J."/>
            <person name="Carlow C.K."/>
            <person name="Crawford M.J."/>
            <person name="Daub J."/>
            <person name="Dimmic M.W."/>
            <person name="Estes C.F."/>
            <person name="Foster J.M."/>
            <person name="Ganatra M."/>
            <person name="Gregory W.F."/>
            <person name="Johnson N.M."/>
            <person name="Jin J."/>
            <person name="Komuniecki R."/>
            <person name="Korf I."/>
            <person name="Kumar S."/>
            <person name="Laney S."/>
            <person name="Li B.W."/>
            <person name="Li W."/>
            <person name="Lindblom T.H."/>
            <person name="Lustigman S."/>
            <person name="Ma D."/>
            <person name="Maina C.V."/>
            <person name="Martin D.M."/>
            <person name="McCarter J.P."/>
            <person name="McReynolds L."/>
            <person name="Mitreva M."/>
            <person name="Nutman T.B."/>
            <person name="Parkinson J."/>
            <person name="Peregrin-Alvarez J.M."/>
            <person name="Poole C."/>
            <person name="Ren Q."/>
            <person name="Saunders L."/>
            <person name="Sluder A.E."/>
            <person name="Smith K."/>
            <person name="Stanke M."/>
            <person name="Unnasch T.R."/>
            <person name="Ware J."/>
            <person name="Wei A.D."/>
            <person name="Weil G."/>
            <person name="Williams D.J."/>
            <person name="Zhang Y."/>
            <person name="Williams S.A."/>
            <person name="Fraser-Liggett C."/>
            <person name="Slatko B."/>
            <person name="Blaxter M.L."/>
            <person name="Scott A.L."/>
        </authorList>
    </citation>
    <scope>NUCLEOTIDE SEQUENCE</scope>
    <source>
        <strain evidence="24">FR3</strain>
    </source>
</reference>
<dbReference type="KEGG" id="bmy:BM_BM5890"/>
<dbReference type="GO" id="GO:0045211">
    <property type="term" value="C:postsynaptic membrane"/>
    <property type="evidence" value="ECO:0007669"/>
    <property type="project" value="UniProtKB-SubCell"/>
</dbReference>
<dbReference type="Proteomes" id="UP000006672">
    <property type="component" value="Unassembled WGS sequence"/>
</dbReference>
<keyword evidence="12" id="KW-0869">Chloride channel</keyword>
<dbReference type="AlphaFoldDB" id="A0A4E9F9L4"/>
<dbReference type="FunFam" id="1.20.58.390:FF:000067">
    <property type="entry name" value="Glycine receptor subunit alpha-2"/>
    <property type="match status" value="1"/>
</dbReference>
<dbReference type="InterPro" id="IPR018000">
    <property type="entry name" value="Neurotransmitter_ion_chnl_CS"/>
</dbReference>
<evidence type="ECO:0000259" key="21">
    <source>
        <dbReference type="Pfam" id="PF02931"/>
    </source>
</evidence>
<evidence type="ECO:0000256" key="15">
    <source>
        <dbReference type="ARBA" id="ARBA00023257"/>
    </source>
</evidence>
<dbReference type="InterPro" id="IPR006201">
    <property type="entry name" value="Neur_channel"/>
</dbReference>
<evidence type="ECO:0000256" key="12">
    <source>
        <dbReference type="ARBA" id="ARBA00023173"/>
    </source>
</evidence>
<evidence type="ECO:0000256" key="5">
    <source>
        <dbReference type="ARBA" id="ARBA00022729"/>
    </source>
</evidence>
<reference evidence="23" key="2">
    <citation type="submission" date="2019-04" db="EMBL/GenBank/DDBJ databases">
        <authorList>
            <person name="Howe K."/>
            <person name="Paulini M."/>
            <person name="Williams G."/>
        </authorList>
    </citation>
    <scope>NUCLEOTIDE SEQUENCE [LARGE SCALE GENOMIC DNA]</scope>
    <source>
        <strain evidence="23">FR3</strain>
    </source>
</reference>
<feature type="domain" description="Neurotransmitter-gated ion-channel transmembrane" evidence="22">
    <location>
        <begin position="262"/>
        <end position="487"/>
    </location>
</feature>
<feature type="transmembrane region" description="Helical" evidence="20">
    <location>
        <begin position="599"/>
        <end position="619"/>
    </location>
</feature>
<evidence type="ECO:0000313" key="23">
    <source>
        <dbReference type="EMBL" id="VIO92723.1"/>
    </source>
</evidence>
<evidence type="ECO:0000256" key="6">
    <source>
        <dbReference type="ARBA" id="ARBA00022989"/>
    </source>
</evidence>
<accession>A0A8L7TBB3</accession>
<dbReference type="Gene3D" id="1.20.58.390">
    <property type="entry name" value="Neurotransmitter-gated ion-channel transmembrane domain"/>
    <property type="match status" value="2"/>
</dbReference>
<dbReference type="FunFam" id="2.70.170.10:FF:000021">
    <property type="entry name" value="Gamma-aminobutyric acid receptor isoform 3b"/>
    <property type="match status" value="1"/>
</dbReference>
<dbReference type="Gene3D" id="2.70.170.10">
    <property type="entry name" value="Neurotransmitter-gated ion-channel ligand-binding domain"/>
    <property type="match status" value="1"/>
</dbReference>
<comment type="similarity">
    <text evidence="1">Belongs to the ligand-gated ion channel (TC 1.A.9) family. Gamma-aminobutyric acid receptor (TC 1.A.9.5) subfamily.</text>
</comment>
<evidence type="ECO:0000256" key="8">
    <source>
        <dbReference type="ARBA" id="ARBA00023065"/>
    </source>
</evidence>
<evidence type="ECO:0000256" key="2">
    <source>
        <dbReference type="ARBA" id="ARBA00022448"/>
    </source>
</evidence>
<dbReference type="InterPro" id="IPR036719">
    <property type="entry name" value="Neuro-gated_channel_TM_sf"/>
</dbReference>
<evidence type="ECO:0000256" key="11">
    <source>
        <dbReference type="ARBA" id="ARBA00023170"/>
    </source>
</evidence>
<accession>A0A4E9F9L4</accession>
<keyword evidence="6 20" id="KW-1133">Transmembrane helix</keyword>
<feature type="transmembrane region" description="Helical" evidence="20">
    <location>
        <begin position="565"/>
        <end position="587"/>
    </location>
</feature>
<keyword evidence="16" id="KW-1071">Ligand-gated ion channel</keyword>
<dbReference type="RefSeq" id="XP_042933808.1">
    <property type="nucleotide sequence ID" value="XM_043077874.1"/>
</dbReference>
<name>A0A4E9F9L4_BRUMA</name>
<dbReference type="GO" id="GO:0005254">
    <property type="term" value="F:chloride channel activity"/>
    <property type="evidence" value="ECO:0007669"/>
    <property type="project" value="UniProtKB-KW"/>
</dbReference>
<dbReference type="GO" id="GO:0005230">
    <property type="term" value="F:extracellular ligand-gated monoatomic ion channel activity"/>
    <property type="evidence" value="ECO:0007669"/>
    <property type="project" value="InterPro"/>
</dbReference>
<dbReference type="PRINTS" id="PR00253">
    <property type="entry name" value="GABAARECEPTR"/>
</dbReference>
<dbReference type="InterPro" id="IPR038050">
    <property type="entry name" value="Neuro_actylchol_rec"/>
</dbReference>
<feature type="transmembrane region" description="Helical" evidence="20">
    <location>
        <begin position="631"/>
        <end position="651"/>
    </location>
</feature>
<dbReference type="Pfam" id="PF02932">
    <property type="entry name" value="Neur_chan_memb"/>
    <property type="match status" value="2"/>
</dbReference>
<keyword evidence="4 20" id="KW-0812">Transmembrane</keyword>
<organism evidence="23">
    <name type="scientific">Brugia malayi</name>
    <name type="common">Filarial nematode worm</name>
    <dbReference type="NCBI Taxonomy" id="6279"/>
    <lineage>
        <taxon>Eukaryota</taxon>
        <taxon>Metazoa</taxon>
        <taxon>Ecdysozoa</taxon>
        <taxon>Nematoda</taxon>
        <taxon>Chromadorea</taxon>
        <taxon>Rhabditida</taxon>
        <taxon>Spirurina</taxon>
        <taxon>Spiruromorpha</taxon>
        <taxon>Filarioidea</taxon>
        <taxon>Onchocercidae</taxon>
        <taxon>Brugia</taxon>
    </lineage>
</organism>
<feature type="transmembrane region" description="Helical" evidence="20">
    <location>
        <begin position="321"/>
        <end position="343"/>
    </location>
</feature>
<comment type="caution">
    <text evidence="20">Lacks conserved residue(s) required for the propagation of feature annotation.</text>
</comment>
<feature type="transmembrane region" description="Helical" evidence="20">
    <location>
        <begin position="255"/>
        <end position="279"/>
    </location>
</feature>
<evidence type="ECO:0000256" key="17">
    <source>
        <dbReference type="ARBA" id="ARBA00023303"/>
    </source>
</evidence>
<keyword evidence="3" id="KW-1003">Cell membrane</keyword>
<sequence>MYHISYIFIVYYIIYNNTTLGYIGYPSGTTFNTTAISDILNRLVDKSTYDKRLRPKYGAEPVDVGITIHVSSISAVSEVDMDFTLDFYLRQTWQDPRLAFGDMYYGYQKGKIESLTVGVDYLEKLWKPDTFFPNEKKSFFHTATTHNSFLRIDPDGTVFTSQRLTVTATCPMKLQLFPMDSQKCKLEIESYGYTTADIALFWGKDRRDQGQVVGFENISLPQFKPVGYRVNVTRATTSSGVYVRLYFEVLLGRNLGFYLMNIIIPSMLIVTISWVSFWLNREASPARVGLGVTTVLTMTTLITTTNNAMPKVSYIKGLDVFLNFCFVMVFASLIEYAVVSYMNKKLAQRRERRRKQAEQRMPVEMPMYGQITSSAETKMSYQNMTLINDTYASPGKSSIKQMDTFLGGPSQNPNISVTEAMMPECDCRTIPLIQNPRLVTDRTLWPAPFMKPKRASRTCRSVTPSKIDKCSRFFFPMLFFTFNLFYWTIMTVLSSFVDTNGYTIATIHYHWCQLKDVHCEAAVKVEPFELTSYRFTSLCINKTIATTSSGSYSRLWAQFLFEREFSFYMIQIYIPAILVVFISWVSFWINPESAPSRTVIGTFTILSETHLLMSTNRRLPPVSYIKAVDVYLGFCYLNVVLALIEYATVTYSRKKYEDEKKNKSKNIFELTPQLQAPDLLQDARIDECTCEQDVSVFVVAKPKCPLKCATFCKHNRVDLIARIVFPVSFLTFNFIYWTVLLSLSKWRIYGDNAEQRAC</sequence>
<dbReference type="Pfam" id="PF02931">
    <property type="entry name" value="Neur_chan_LBD"/>
    <property type="match status" value="1"/>
</dbReference>
<evidence type="ECO:0000256" key="7">
    <source>
        <dbReference type="ARBA" id="ARBA00023018"/>
    </source>
</evidence>
<feature type="domain" description="Neurotransmitter-gated ion-channel ligand-binding" evidence="21">
    <location>
        <begin position="38"/>
        <end position="253"/>
    </location>
</feature>
<evidence type="ECO:0000256" key="20">
    <source>
        <dbReference type="RuleBase" id="RU000687"/>
    </source>
</evidence>
<keyword evidence="17 20" id="KW-0407">Ion channel</keyword>
<evidence type="ECO:0000256" key="4">
    <source>
        <dbReference type="ARBA" id="ARBA00022692"/>
    </source>
</evidence>
<feature type="domain" description="Neurotransmitter-gated ion-channel transmembrane" evidence="22">
    <location>
        <begin position="572"/>
        <end position="667"/>
    </location>
</feature>
<proteinExistence type="inferred from homology"/>
<keyword evidence="15" id="KW-0628">Postsynaptic cell membrane</keyword>
<keyword evidence="2 20" id="KW-0813">Transport</keyword>
<protein>
    <recommendedName>
        <fullName evidence="19">Gamma-aminobutyric acid receptor subunit beta</fullName>
    </recommendedName>
</protein>
<evidence type="ECO:0000313" key="24">
    <source>
        <dbReference type="Proteomes" id="UP000006672"/>
    </source>
</evidence>
<feature type="transmembrane region" description="Helical" evidence="20">
    <location>
        <begin position="719"/>
        <end position="739"/>
    </location>
</feature>
<keyword evidence="8 20" id="KW-0406">Ion transport</keyword>
<dbReference type="PRINTS" id="PR00252">
    <property type="entry name" value="NRIONCHANNEL"/>
</dbReference>
<dbReference type="InterPro" id="IPR006202">
    <property type="entry name" value="Neur_chan_lig-bd"/>
</dbReference>
<evidence type="ECO:0000256" key="14">
    <source>
        <dbReference type="ARBA" id="ARBA00023214"/>
    </source>
</evidence>
<evidence type="ECO:0000259" key="22">
    <source>
        <dbReference type="Pfam" id="PF02932"/>
    </source>
</evidence>
<dbReference type="PROSITE" id="PS00236">
    <property type="entry name" value="NEUROTR_ION_CHANNEL"/>
    <property type="match status" value="1"/>
</dbReference>
<dbReference type="WBParaSite" id="Bm5890a.1">
    <property type="protein sequence ID" value="Bm5890a.1"/>
    <property type="gene ID" value="WBGene00226151"/>
</dbReference>
<dbReference type="CTD" id="6096123"/>
<keyword evidence="7" id="KW-0770">Synapse</keyword>
<keyword evidence="9 20" id="KW-0472">Membrane</keyword>
<comment type="subcellular location">
    <subcellularLocation>
        <location evidence="18">Postsynaptic cell membrane</location>
        <topology evidence="18">Multi-pass membrane protein</topology>
    </subcellularLocation>
</comment>
<evidence type="ECO:0000256" key="10">
    <source>
        <dbReference type="ARBA" id="ARBA00023157"/>
    </source>
</evidence>
<evidence type="ECO:0000256" key="19">
    <source>
        <dbReference type="ARBA" id="ARBA00071250"/>
    </source>
</evidence>